<proteinExistence type="predicted"/>
<dbReference type="PATRIC" id="fig|1382798.3.peg.512"/>
<dbReference type="Pfam" id="PF13585">
    <property type="entry name" value="CHU_C"/>
    <property type="match status" value="1"/>
</dbReference>
<keyword evidence="1" id="KW-0732">Signal</keyword>
<protein>
    <submittedName>
        <fullName evidence="2">CHU large protein</fullName>
    </submittedName>
</protein>
<evidence type="ECO:0000256" key="1">
    <source>
        <dbReference type="SAM" id="SignalP"/>
    </source>
</evidence>
<dbReference type="InterPro" id="IPR026341">
    <property type="entry name" value="T9SS_type_B"/>
</dbReference>
<name>A0A0D7WA96_9FLAO</name>
<dbReference type="RefSeq" id="WP_044625053.1">
    <property type="nucleotide sequence ID" value="NZ_JTDV01000001.1"/>
</dbReference>
<dbReference type="EMBL" id="JTDV01000001">
    <property type="protein sequence ID" value="KJD34667.1"/>
    <property type="molecule type" value="Genomic_DNA"/>
</dbReference>
<dbReference type="OrthoDB" id="9765926at2"/>
<reference evidence="2 3" key="1">
    <citation type="journal article" date="2015" name="Antonie Van Leeuwenhoek">
        <title>Tamlana nanhaiensis sp. nov., isolated from surface seawater collected from the South China Sea.</title>
        <authorList>
            <person name="Liu X."/>
            <person name="Lai Q."/>
            <person name="Du Y."/>
            <person name="Li G."/>
            <person name="Sun F."/>
            <person name="Shao Z."/>
        </authorList>
    </citation>
    <scope>NUCLEOTIDE SEQUENCE [LARGE SCALE GENOMIC DNA]</scope>
    <source>
        <strain evidence="2 3">FHC16</strain>
    </source>
</reference>
<dbReference type="Proteomes" id="UP000032361">
    <property type="component" value="Unassembled WGS sequence"/>
</dbReference>
<comment type="caution">
    <text evidence="2">The sequence shown here is derived from an EMBL/GenBank/DDBJ whole genome shotgun (WGS) entry which is preliminary data.</text>
</comment>
<keyword evidence="3" id="KW-1185">Reference proteome</keyword>
<evidence type="ECO:0000313" key="2">
    <source>
        <dbReference type="EMBL" id="KJD34667.1"/>
    </source>
</evidence>
<organism evidence="2 3">
    <name type="scientific">Neotamlana nanhaiensis</name>
    <dbReference type="NCBI Taxonomy" id="1382798"/>
    <lineage>
        <taxon>Bacteria</taxon>
        <taxon>Pseudomonadati</taxon>
        <taxon>Bacteroidota</taxon>
        <taxon>Flavobacteriia</taxon>
        <taxon>Flavobacteriales</taxon>
        <taxon>Flavobacteriaceae</taxon>
        <taxon>Neotamlana</taxon>
    </lineage>
</organism>
<feature type="signal peptide" evidence="1">
    <location>
        <begin position="1"/>
        <end position="22"/>
    </location>
</feature>
<evidence type="ECO:0000313" key="3">
    <source>
        <dbReference type="Proteomes" id="UP000032361"/>
    </source>
</evidence>
<dbReference type="AlphaFoldDB" id="A0A0D7WA96"/>
<dbReference type="NCBIfam" id="TIGR04131">
    <property type="entry name" value="Bac_Flav_CTERM"/>
    <property type="match status" value="1"/>
</dbReference>
<sequence length="813" mass="88812">MNSIIKKLSFLFILLNGISLFSQNDCVDAIIACGNSDITLDVSGAGIQDFAGSCSSNENHSVWLQVTVVTDGTLGFTLTPNSTSITEDYDFFVFGPNVTCDNLGNTIRCSTTNPQAAGARNNTTGMNGTSTDEFEGPGPNGDSFVRWLDVTAGDSYFIVIDRPIGNSPFHLTWTGTAEFSDPPNNTANSNGTPLDLESCDITAPFKDGFTTFNLNQNTPAIVGTQTDVTVTYHATASDANIGINALNSPYTNTAITQTIYTRITNNITGCFEVSEFQLNVTLGPNLATRSNYVLCDDLADGNDKNGQTTFNLSTKDAEILNGLPATDYNISYYTSETNAENKTAAITSMYYNNTPFNETVYVRVEDNIYPDCNTIVPLILKVNATPQAFNHTLLQCDEDGISDGLTLFNLNEANNVLTGGASNYSTVFYTDASKTNMVNDGSNFSNTSNPQTIFVDVIDNTTNCTSACQLTLEVSVTQADNVNLTPICDDDGTEDGYHIFNLNNADTQVLRGLPNELTITYFETYNNALLEQNELNSTYTNTVAYTQTIFARVENNNNCYGISEVTLNVAKLPEINTQVLAFYCLNNFPDTISINADLLVGSPANHTYNWSTGETTYTIEVNQTGNYNVTVTNANGCSKNRTITIEPSNTASIQNIEIIDVSESNSISVFTQGEGIYQYALLDVEGNVIWPYQNENNFDNIAPGIYTVSVIDTKNDCGEVNELVSVIGFPKYFTPNGDGVNDTWQITGVSGMFQPNSKILIFDRYGKLLKELSPTEVGWNGTFKGKKLPSDDYWFSIKLEDGRTFKNHFSLKI</sequence>
<feature type="chain" id="PRO_5002325701" evidence="1">
    <location>
        <begin position="23"/>
        <end position="813"/>
    </location>
</feature>
<dbReference type="STRING" id="1382798.PK35_02530"/>
<gene>
    <name evidence="2" type="ORF">PK35_02530</name>
</gene>
<accession>A0A0D7WA96</accession>